<feature type="transmembrane region" description="Helical" evidence="1">
    <location>
        <begin position="6"/>
        <end position="26"/>
    </location>
</feature>
<keyword evidence="1" id="KW-0472">Membrane</keyword>
<organism evidence="2 3">
    <name type="scientific">Candidatus Curtissbacteria bacterium RIFCSPHIGHO2_12_FULL_41_17</name>
    <dbReference type="NCBI Taxonomy" id="1797722"/>
    <lineage>
        <taxon>Bacteria</taxon>
        <taxon>Candidatus Curtissiibacteriota</taxon>
    </lineage>
</organism>
<protein>
    <submittedName>
        <fullName evidence="2">Uncharacterized protein</fullName>
    </submittedName>
</protein>
<evidence type="ECO:0000256" key="1">
    <source>
        <dbReference type="SAM" id="Phobius"/>
    </source>
</evidence>
<comment type="caution">
    <text evidence="2">The sequence shown here is derived from an EMBL/GenBank/DDBJ whole genome shotgun (WGS) entry which is preliminary data.</text>
</comment>
<dbReference type="AlphaFoldDB" id="A0A1F5HHD9"/>
<evidence type="ECO:0000313" key="2">
    <source>
        <dbReference type="EMBL" id="OGE03541.1"/>
    </source>
</evidence>
<dbReference type="EMBL" id="MFBL01000053">
    <property type="protein sequence ID" value="OGE03541.1"/>
    <property type="molecule type" value="Genomic_DNA"/>
</dbReference>
<accession>A0A1F5HHD9</accession>
<feature type="transmembrane region" description="Helical" evidence="1">
    <location>
        <begin position="33"/>
        <end position="53"/>
    </location>
</feature>
<proteinExistence type="predicted"/>
<sequence length="97" mass="10519">MIATAVIISFALGIFLSYLSGHLIAVKLLSRKISTLVTSLIIYLLIGLIVLILMKISDITTGGQLVTGVSSFIIILLWPPLIGAFTIFPLFGLHFFN</sequence>
<gene>
    <name evidence="2" type="ORF">A3F45_00235</name>
</gene>
<keyword evidence="1" id="KW-0812">Transmembrane</keyword>
<feature type="transmembrane region" description="Helical" evidence="1">
    <location>
        <begin position="73"/>
        <end position="96"/>
    </location>
</feature>
<evidence type="ECO:0000313" key="3">
    <source>
        <dbReference type="Proteomes" id="UP000178369"/>
    </source>
</evidence>
<keyword evidence="1" id="KW-1133">Transmembrane helix</keyword>
<name>A0A1F5HHD9_9BACT</name>
<reference evidence="2 3" key="1">
    <citation type="journal article" date="2016" name="Nat. Commun.">
        <title>Thousands of microbial genomes shed light on interconnected biogeochemical processes in an aquifer system.</title>
        <authorList>
            <person name="Anantharaman K."/>
            <person name="Brown C.T."/>
            <person name="Hug L.A."/>
            <person name="Sharon I."/>
            <person name="Castelle C.J."/>
            <person name="Probst A.J."/>
            <person name="Thomas B.C."/>
            <person name="Singh A."/>
            <person name="Wilkins M.J."/>
            <person name="Karaoz U."/>
            <person name="Brodie E.L."/>
            <person name="Williams K.H."/>
            <person name="Hubbard S.S."/>
            <person name="Banfield J.F."/>
        </authorList>
    </citation>
    <scope>NUCLEOTIDE SEQUENCE [LARGE SCALE GENOMIC DNA]</scope>
</reference>
<dbReference type="Proteomes" id="UP000178369">
    <property type="component" value="Unassembled WGS sequence"/>
</dbReference>